<proteinExistence type="predicted"/>
<dbReference type="EMBL" id="LHPH01000001">
    <property type="protein sequence ID" value="KPH65645.1"/>
    <property type="molecule type" value="Genomic_DNA"/>
</dbReference>
<reference evidence="2 3" key="1">
    <citation type="submission" date="2015-08" db="EMBL/GenBank/DDBJ databases">
        <title>Draft Genome Sequence of Pseudoalteromonas porphyrae UCD-SED14.</title>
        <authorList>
            <person name="Coil D.A."/>
            <person name="Jospin G."/>
            <person name="Lee R.D."/>
            <person name="Eisen J.A."/>
        </authorList>
    </citation>
    <scope>NUCLEOTIDE SEQUENCE [LARGE SCALE GENOMIC DNA]</scope>
    <source>
        <strain evidence="2 3">UCD-SED14</strain>
    </source>
</reference>
<dbReference type="SMART" id="SM00332">
    <property type="entry name" value="PP2Cc"/>
    <property type="match status" value="1"/>
</dbReference>
<dbReference type="AlphaFoldDB" id="A0A0N1MV26"/>
<evidence type="ECO:0000259" key="1">
    <source>
        <dbReference type="SMART" id="SM00332"/>
    </source>
</evidence>
<dbReference type="Gene3D" id="3.60.40.10">
    <property type="entry name" value="PPM-type phosphatase domain"/>
    <property type="match status" value="1"/>
</dbReference>
<comment type="caution">
    <text evidence="2">The sequence shown here is derived from an EMBL/GenBank/DDBJ whole genome shotgun (WGS) entry which is preliminary data.</text>
</comment>
<accession>A0A0N1MV26</accession>
<keyword evidence="3" id="KW-1185">Reference proteome</keyword>
<dbReference type="Proteomes" id="UP000037848">
    <property type="component" value="Unassembled WGS sequence"/>
</dbReference>
<evidence type="ECO:0000313" key="3">
    <source>
        <dbReference type="Proteomes" id="UP000037848"/>
    </source>
</evidence>
<protein>
    <recommendedName>
        <fullName evidence="1">PPM-type phosphatase domain-containing protein</fullName>
    </recommendedName>
</protein>
<dbReference type="OrthoDB" id="6402115at2"/>
<feature type="domain" description="PPM-type phosphatase" evidence="1">
    <location>
        <begin position="4"/>
        <end position="244"/>
    </location>
</feature>
<organism evidence="2 3">
    <name type="scientific">Pseudoalteromonas porphyrae</name>
    <dbReference type="NCBI Taxonomy" id="187330"/>
    <lineage>
        <taxon>Bacteria</taxon>
        <taxon>Pseudomonadati</taxon>
        <taxon>Pseudomonadota</taxon>
        <taxon>Gammaproteobacteria</taxon>
        <taxon>Alteromonadales</taxon>
        <taxon>Pseudoalteromonadaceae</taxon>
        <taxon>Pseudoalteromonas</taxon>
    </lineage>
</organism>
<dbReference type="InterPro" id="IPR036457">
    <property type="entry name" value="PPM-type-like_dom_sf"/>
</dbReference>
<evidence type="ECO:0000313" key="2">
    <source>
        <dbReference type="EMBL" id="KPH65645.1"/>
    </source>
</evidence>
<name>A0A0N1MV26_9GAMM</name>
<dbReference type="PATRIC" id="fig|187330.3.peg.333"/>
<dbReference type="SUPFAM" id="SSF81606">
    <property type="entry name" value="PP2C-like"/>
    <property type="match status" value="1"/>
</dbReference>
<sequence length="300" mass="34074">MTDPSSLKLIHRTQQGSEREENKDYFSIINSDFGTWVFVIDISTSSIATTNLAKRFSENFHDCLQNLLLNSVKHFSEKVTQAKPQFESYFEDPVKRNQIIQKAFSATKKELKIGVASFLSLYRNYSSNKVYSFSAGDCRLGLINNKGIEWLSPVHTGANPSGNNFENSMSQAPERHILTKSLNLRRKFEPETFELDSSTDDVLVLATDGFWMELNEAQQQSFINKPNVCFTDKYLVDDTSVLLITWSASEQKIPPQFDCSLTFELQSSSKISTNDNLLVINSISSGFSRNIYKKRDNSGY</sequence>
<dbReference type="InterPro" id="IPR001932">
    <property type="entry name" value="PPM-type_phosphatase-like_dom"/>
</dbReference>
<dbReference type="RefSeq" id="WP_054452607.1">
    <property type="nucleotide sequence ID" value="NZ_LHPH01000001.1"/>
</dbReference>
<gene>
    <name evidence="2" type="ORF">ADS77_01575</name>
</gene>